<dbReference type="RefSeq" id="XP_049179241.1">
    <property type="nucleotide sequence ID" value="XM_049325146.1"/>
</dbReference>
<comment type="caution">
    <text evidence="3">The sequence shown here is derived from an EMBL/GenBank/DDBJ whole genome shotgun (WGS) entry which is preliminary data.</text>
</comment>
<protein>
    <submittedName>
        <fullName evidence="3">Uncharacterized protein</fullName>
    </submittedName>
</protein>
<reference evidence="3" key="1">
    <citation type="journal article" date="2022" name="DNA Res.">
        <title>Genome analysis of five recently described species of the CUG-Ser clade uncovers Candida theae as a new hybrid lineage with pathogenic potential in the Candida parapsilosis species complex.</title>
        <authorList>
            <person name="Mixao V."/>
            <person name="Del Olmo V."/>
            <person name="Hegedusova E."/>
            <person name="Saus E."/>
            <person name="Pryszcz L."/>
            <person name="Cillingova A."/>
            <person name="Nosek J."/>
            <person name="Gabaldon T."/>
        </authorList>
    </citation>
    <scope>NUCLEOTIDE SEQUENCE</scope>
    <source>
        <strain evidence="3">CBS 10844</strain>
    </source>
</reference>
<evidence type="ECO:0000313" key="3">
    <source>
        <dbReference type="EMBL" id="KAI3403494.2"/>
    </source>
</evidence>
<evidence type="ECO:0000313" key="4">
    <source>
        <dbReference type="Proteomes" id="UP001202479"/>
    </source>
</evidence>
<comment type="similarity">
    <text evidence="1">Belongs to the STK19 family.</text>
</comment>
<keyword evidence="4" id="KW-1185">Reference proteome</keyword>
<dbReference type="Pfam" id="PF10494">
    <property type="entry name" value="Stk19"/>
    <property type="match status" value="1"/>
</dbReference>
<evidence type="ECO:0000256" key="2">
    <source>
        <dbReference type="SAM" id="MobiDB-lite"/>
    </source>
</evidence>
<dbReference type="EMBL" id="JAHUZD010000126">
    <property type="protein sequence ID" value="KAI3403494.2"/>
    <property type="molecule type" value="Genomic_DNA"/>
</dbReference>
<sequence>MLPCQRVYQENVLKKSLPSSSPSSSSSSSSPAKENKEKLKVTDYNVQLDYQLSSKEDVVVAINTILTNRWSESTELHDKYRLNHLKGTSLEEVIFQIKNLSSSSKAELVTFRQSLPSGVVTVTQLYSIFHTQGNTFVDKSLELSIRRGIVRKFIISNASPVISRSLNAFQSKKVTYGFENVEIVALSKHFDKVIEESVNAMKAKNDEEARGVVSSLEKFHDFVRLNPQEMFISSFHFTEADISNLMRLGYITLTSNHFNEQESHYSIAYPGCGTFLKLVNECKIWLVKALNKTKYKELLEDELFRRWSGVNPEGDPKLNNFRKPYFGYDLHWVLADALGCGIIEVFNTPVGRGWRLTGKL</sequence>
<feature type="region of interest" description="Disordered" evidence="2">
    <location>
        <begin position="12"/>
        <end position="38"/>
    </location>
</feature>
<organism evidence="3 4">
    <name type="scientific">Candida oxycetoniae</name>
    <dbReference type="NCBI Taxonomy" id="497107"/>
    <lineage>
        <taxon>Eukaryota</taxon>
        <taxon>Fungi</taxon>
        <taxon>Dikarya</taxon>
        <taxon>Ascomycota</taxon>
        <taxon>Saccharomycotina</taxon>
        <taxon>Pichiomycetes</taxon>
        <taxon>Debaryomycetaceae</taxon>
        <taxon>Candida/Lodderomyces clade</taxon>
        <taxon>Candida</taxon>
    </lineage>
</organism>
<dbReference type="Proteomes" id="UP001202479">
    <property type="component" value="Unassembled WGS sequence"/>
</dbReference>
<dbReference type="PANTHER" id="PTHR15243:SF0">
    <property type="entry name" value="SERINE_THREONINE-PROTEIN KINASE 19"/>
    <property type="match status" value="1"/>
</dbReference>
<proteinExistence type="inferred from homology"/>
<name>A0AAI9SVI7_9ASCO</name>
<feature type="compositionally biased region" description="Low complexity" evidence="2">
    <location>
        <begin position="16"/>
        <end position="31"/>
    </location>
</feature>
<dbReference type="GeneID" id="73381393"/>
<evidence type="ECO:0000256" key="1">
    <source>
        <dbReference type="ARBA" id="ARBA00093458"/>
    </source>
</evidence>
<dbReference type="AlphaFoldDB" id="A0AAI9SVI7"/>
<dbReference type="GO" id="GO:0046579">
    <property type="term" value="P:positive regulation of Ras protein signal transduction"/>
    <property type="evidence" value="ECO:0007669"/>
    <property type="project" value="TreeGrafter"/>
</dbReference>
<dbReference type="InterPro" id="IPR018865">
    <property type="entry name" value="STK19-like"/>
</dbReference>
<accession>A0AAI9SVI7</accession>
<gene>
    <name evidence="3" type="ORF">KGF56_003778</name>
</gene>
<dbReference type="PANTHER" id="PTHR15243">
    <property type="entry name" value="SERINE/THREONINE-PROTEIN KINASE 19"/>
    <property type="match status" value="1"/>
</dbReference>